<proteinExistence type="inferred from homology"/>
<evidence type="ECO:0000256" key="6">
    <source>
        <dbReference type="ARBA" id="ARBA00022840"/>
    </source>
</evidence>
<keyword evidence="3" id="KW-0808">Transferase</keyword>
<feature type="domain" description="Protein kinase" evidence="9">
    <location>
        <begin position="371"/>
        <end position="626"/>
    </location>
</feature>
<gene>
    <name evidence="10" type="ORF">ANANG_G00172980</name>
</gene>
<dbReference type="Gene3D" id="1.10.510.10">
    <property type="entry name" value="Transferase(Phosphotransferase) domain 1"/>
    <property type="match status" value="1"/>
</dbReference>
<feature type="binding site" evidence="7">
    <location>
        <position position="400"/>
    </location>
    <ligand>
        <name>ATP</name>
        <dbReference type="ChEBI" id="CHEBI:30616"/>
    </ligand>
</feature>
<sequence length="654" mass="73553">MCREMTTIMTAVNQRSEQQAKKLDGMEMLMLSIQEVISFIGETVKGSQLMELLFKRGSSSSREEAASPPPKEKAKDKGKETAERHGSADKGESVLSKKLDKLKDQKSIEGKEKPRLSLKSLKSQKKPPDSSDTSSLKKQPLLEKEVQKLNQQNAERSDCLQTTASQGLETRGEVAVPQAPQKGQECLDRLNVILDIPQAPAAKQEEDTKVEGLKVEEEDVEVVSEFDGEGKAKKEEEVKIPKMEKVKEEAKEKVKKANVTPADSVGPSVRCETPKTQIPHPADASASSTAMPKDVDPMLERKDKSKSAPSAPCEAEPDHCSEKKAELEGMQCHSEGEETKFNIDVSHPPTAPFNHRIVSAKPNHISNFYTINKEEMLGGGRFGQVHKCVENSSGLTLAAKIIKARSPKEKEVVKNEIQVMNQLDHSTLIQLYAAYESRFDIILVLEYVDGGELFDRIIDENYKLTELDSVHFIRQICEGVQHMHKMSIVHLDLKPENIMCVSRVTSKIKIIDFGLARMYKPREKLKVSFGTPEFLAPEVVNYEFVSFRTDMWSLGVITYMLLSSLSPFLGEDDNETMNNILACQWGFEEEEFTDISEEAKDFISKLLVLNKSWRLNSSEALDHDWLSDPGLHYRLHRKKNMCRSRRSSCIPLTD</sequence>
<dbReference type="SMART" id="SM00220">
    <property type="entry name" value="S_TKc"/>
    <property type="match status" value="1"/>
</dbReference>
<evidence type="ECO:0000256" key="2">
    <source>
        <dbReference type="ARBA" id="ARBA00022527"/>
    </source>
</evidence>
<accession>A0A9D3RT67</accession>
<dbReference type="Proteomes" id="UP001044222">
    <property type="component" value="Chromosome 9"/>
</dbReference>
<dbReference type="GO" id="GO:0035556">
    <property type="term" value="P:intracellular signal transduction"/>
    <property type="evidence" value="ECO:0007669"/>
    <property type="project" value="TreeGrafter"/>
</dbReference>
<keyword evidence="6 7" id="KW-0067">ATP-binding</keyword>
<evidence type="ECO:0000256" key="1">
    <source>
        <dbReference type="ARBA" id="ARBA00006692"/>
    </source>
</evidence>
<feature type="region of interest" description="Disordered" evidence="8">
    <location>
        <begin position="57"/>
        <end position="180"/>
    </location>
</feature>
<keyword evidence="11" id="KW-1185">Reference proteome</keyword>
<keyword evidence="4 7" id="KW-0547">Nucleotide-binding</keyword>
<dbReference type="GO" id="GO:0004674">
    <property type="term" value="F:protein serine/threonine kinase activity"/>
    <property type="evidence" value="ECO:0007669"/>
    <property type="project" value="UniProtKB-KW"/>
</dbReference>
<organism evidence="10 11">
    <name type="scientific">Anguilla anguilla</name>
    <name type="common">European freshwater eel</name>
    <name type="synonym">Muraena anguilla</name>
    <dbReference type="NCBI Taxonomy" id="7936"/>
    <lineage>
        <taxon>Eukaryota</taxon>
        <taxon>Metazoa</taxon>
        <taxon>Chordata</taxon>
        <taxon>Craniata</taxon>
        <taxon>Vertebrata</taxon>
        <taxon>Euteleostomi</taxon>
        <taxon>Actinopterygii</taxon>
        <taxon>Neopterygii</taxon>
        <taxon>Teleostei</taxon>
        <taxon>Anguilliformes</taxon>
        <taxon>Anguillidae</taxon>
        <taxon>Anguilla</taxon>
    </lineage>
</organism>
<evidence type="ECO:0000256" key="3">
    <source>
        <dbReference type="ARBA" id="ARBA00022679"/>
    </source>
</evidence>
<dbReference type="FunFam" id="3.30.200.20:FF:000196">
    <property type="entry name" value="Myosin light chain kinase family, member 4"/>
    <property type="match status" value="1"/>
</dbReference>
<feature type="region of interest" description="Disordered" evidence="8">
    <location>
        <begin position="251"/>
        <end position="327"/>
    </location>
</feature>
<dbReference type="Pfam" id="PF00069">
    <property type="entry name" value="Pkinase"/>
    <property type="match status" value="1"/>
</dbReference>
<dbReference type="SUPFAM" id="SSF56112">
    <property type="entry name" value="Protein kinase-like (PK-like)"/>
    <property type="match status" value="1"/>
</dbReference>
<feature type="compositionally biased region" description="Basic and acidic residues" evidence="8">
    <location>
        <begin position="293"/>
        <end position="306"/>
    </location>
</feature>
<evidence type="ECO:0000313" key="11">
    <source>
        <dbReference type="Proteomes" id="UP001044222"/>
    </source>
</evidence>
<protein>
    <recommendedName>
        <fullName evidence="9">Protein kinase domain-containing protein</fullName>
    </recommendedName>
</protein>
<feature type="compositionally biased region" description="Basic and acidic residues" evidence="8">
    <location>
        <begin position="316"/>
        <end position="327"/>
    </location>
</feature>
<keyword evidence="2" id="KW-0723">Serine/threonine-protein kinase</keyword>
<evidence type="ECO:0000256" key="4">
    <source>
        <dbReference type="ARBA" id="ARBA00022741"/>
    </source>
</evidence>
<reference evidence="10" key="1">
    <citation type="submission" date="2021-01" db="EMBL/GenBank/DDBJ databases">
        <title>A chromosome-scale assembly of European eel, Anguilla anguilla.</title>
        <authorList>
            <person name="Henkel C."/>
            <person name="Jong-Raadsen S.A."/>
            <person name="Dufour S."/>
            <person name="Weltzien F.-A."/>
            <person name="Palstra A.P."/>
            <person name="Pelster B."/>
            <person name="Spaink H.P."/>
            <person name="Van Den Thillart G.E."/>
            <person name="Jansen H."/>
            <person name="Zahm M."/>
            <person name="Klopp C."/>
            <person name="Cedric C."/>
            <person name="Louis A."/>
            <person name="Berthelot C."/>
            <person name="Parey E."/>
            <person name="Roest Crollius H."/>
            <person name="Montfort J."/>
            <person name="Robinson-Rechavi M."/>
            <person name="Bucao C."/>
            <person name="Bouchez O."/>
            <person name="Gislard M."/>
            <person name="Lluch J."/>
            <person name="Milhes M."/>
            <person name="Lampietro C."/>
            <person name="Lopez Roques C."/>
            <person name="Donnadieu C."/>
            <person name="Braasch I."/>
            <person name="Desvignes T."/>
            <person name="Postlethwait J."/>
            <person name="Bobe J."/>
            <person name="Guiguen Y."/>
            <person name="Dirks R."/>
        </authorList>
    </citation>
    <scope>NUCLEOTIDE SEQUENCE</scope>
    <source>
        <strain evidence="10">Tag_6206</strain>
        <tissue evidence="10">Liver</tissue>
    </source>
</reference>
<dbReference type="InterPro" id="IPR011009">
    <property type="entry name" value="Kinase-like_dom_sf"/>
</dbReference>
<evidence type="ECO:0000256" key="8">
    <source>
        <dbReference type="SAM" id="MobiDB-lite"/>
    </source>
</evidence>
<dbReference type="PROSITE" id="PS00108">
    <property type="entry name" value="PROTEIN_KINASE_ST"/>
    <property type="match status" value="1"/>
</dbReference>
<dbReference type="InterPro" id="IPR008271">
    <property type="entry name" value="Ser/Thr_kinase_AS"/>
</dbReference>
<dbReference type="GO" id="GO:0043065">
    <property type="term" value="P:positive regulation of apoptotic process"/>
    <property type="evidence" value="ECO:0007669"/>
    <property type="project" value="TreeGrafter"/>
</dbReference>
<dbReference type="GO" id="GO:0005634">
    <property type="term" value="C:nucleus"/>
    <property type="evidence" value="ECO:0007669"/>
    <property type="project" value="TreeGrafter"/>
</dbReference>
<dbReference type="PANTHER" id="PTHR24342">
    <property type="entry name" value="SERINE/THREONINE-PROTEIN KINASE 17"/>
    <property type="match status" value="1"/>
</dbReference>
<dbReference type="InterPro" id="IPR000719">
    <property type="entry name" value="Prot_kinase_dom"/>
</dbReference>
<comment type="similarity">
    <text evidence="1">Belongs to the protein kinase superfamily. CAMK Ser/Thr protein kinase family.</text>
</comment>
<dbReference type="GO" id="GO:0005524">
    <property type="term" value="F:ATP binding"/>
    <property type="evidence" value="ECO:0007669"/>
    <property type="project" value="UniProtKB-UniRule"/>
</dbReference>
<dbReference type="FunFam" id="1.10.510.10:FF:000135">
    <property type="entry name" value="Putative myosin light chain kinase 3"/>
    <property type="match status" value="1"/>
</dbReference>
<comment type="caution">
    <text evidence="10">The sequence shown here is derived from an EMBL/GenBank/DDBJ whole genome shotgun (WGS) entry which is preliminary data.</text>
</comment>
<feature type="compositionally biased region" description="Polar residues" evidence="8">
    <location>
        <begin position="148"/>
        <end position="168"/>
    </location>
</feature>
<dbReference type="Gene3D" id="3.30.200.20">
    <property type="entry name" value="Phosphorylase Kinase, domain 1"/>
    <property type="match status" value="1"/>
</dbReference>
<feature type="compositionally biased region" description="Basic and acidic residues" evidence="8">
    <location>
        <begin position="61"/>
        <end position="115"/>
    </location>
</feature>
<evidence type="ECO:0000313" key="10">
    <source>
        <dbReference type="EMBL" id="KAG5841995.1"/>
    </source>
</evidence>
<dbReference type="AlphaFoldDB" id="A0A9D3RT67"/>
<evidence type="ECO:0000256" key="7">
    <source>
        <dbReference type="PROSITE-ProRule" id="PRU10141"/>
    </source>
</evidence>
<dbReference type="PROSITE" id="PS00107">
    <property type="entry name" value="PROTEIN_KINASE_ATP"/>
    <property type="match status" value="1"/>
</dbReference>
<evidence type="ECO:0000259" key="9">
    <source>
        <dbReference type="PROSITE" id="PS50011"/>
    </source>
</evidence>
<dbReference type="PANTHER" id="PTHR24342:SF20">
    <property type="entry name" value="MYOSIN LIGHT CHAIN KINASE, SMOOTH MUSCLE"/>
    <property type="match status" value="1"/>
</dbReference>
<dbReference type="InterPro" id="IPR017441">
    <property type="entry name" value="Protein_kinase_ATP_BS"/>
</dbReference>
<keyword evidence="5" id="KW-0418">Kinase</keyword>
<dbReference type="EMBL" id="JAFIRN010000009">
    <property type="protein sequence ID" value="KAG5841995.1"/>
    <property type="molecule type" value="Genomic_DNA"/>
</dbReference>
<name>A0A9D3RT67_ANGAN</name>
<evidence type="ECO:0000256" key="5">
    <source>
        <dbReference type="ARBA" id="ARBA00022777"/>
    </source>
</evidence>
<dbReference type="PROSITE" id="PS50011">
    <property type="entry name" value="PROTEIN_KINASE_DOM"/>
    <property type="match status" value="1"/>
</dbReference>